<dbReference type="PANTHER" id="PTHR42973">
    <property type="entry name" value="BINDING OXIDOREDUCTASE, PUTATIVE (AFU_ORTHOLOGUE AFUA_1G17690)-RELATED"/>
    <property type="match status" value="1"/>
</dbReference>
<dbReference type="SUPFAM" id="SSF55103">
    <property type="entry name" value="FAD-linked oxidases, C-terminal domain"/>
    <property type="match status" value="1"/>
</dbReference>
<keyword evidence="4" id="KW-0274">FAD</keyword>
<evidence type="ECO:0000256" key="2">
    <source>
        <dbReference type="ARBA" id="ARBA00005466"/>
    </source>
</evidence>
<protein>
    <submittedName>
        <fullName evidence="7">FAD-binding oxidoreductase</fullName>
    </submittedName>
</protein>
<dbReference type="InterPro" id="IPR050416">
    <property type="entry name" value="FAD-linked_Oxidoreductase"/>
</dbReference>
<sequence>MGADAHAARLEGTLVERGDPEYERLWARMVWNGLKPARFPEVIVSAASERDVPRAIRLARSRSLRVSVRSGGHSWCASPLREGTLLLDLSQLRGLAVDPDSRTAEVQPGVTGGELVAELDRYGLVFPSGHCPSVAVGGYLLSGGLGWNPGVFGPACAGVVRIEAVTADGEVVRCDAAEHPELFWAARGAGPGFFAVVTRFRLRLYPLPSAITATAYSFPLTDAEPVARWIAGVAEGLAPSVETGLTLGTLGPEVSTASPRPRVVSVTATAFADARQEAVRSLAPLRDCPFAARALVRREDEPTSLEALYEGCGAVWPREHRYAVDTLWSDEDLGTLMALCGEAMAMCPSEKSLFLVPLAPASRNPERLRDMAFSVLGSNYLVPYAVWDDPAEDGAQLRWLRRTMDMLEPLGTGHYIAEADLPAGLSRAERSFTPDGWRRLAALRARYDPDGVFPSYLPR</sequence>
<keyword evidence="3" id="KW-0285">Flavoprotein</keyword>
<comment type="cofactor">
    <cofactor evidence="1">
        <name>FAD</name>
        <dbReference type="ChEBI" id="CHEBI:57692"/>
    </cofactor>
</comment>
<dbReference type="InterPro" id="IPR016169">
    <property type="entry name" value="FAD-bd_PCMH_sub2"/>
</dbReference>
<organism evidence="7 8">
    <name type="scientific">Streptomyces coffeae</name>
    <dbReference type="NCBI Taxonomy" id="621382"/>
    <lineage>
        <taxon>Bacteria</taxon>
        <taxon>Bacillati</taxon>
        <taxon>Actinomycetota</taxon>
        <taxon>Actinomycetes</taxon>
        <taxon>Kitasatosporales</taxon>
        <taxon>Streptomycetaceae</taxon>
        <taxon>Streptomyces</taxon>
    </lineage>
</organism>
<keyword evidence="5" id="KW-0560">Oxidoreductase</keyword>
<dbReference type="PROSITE" id="PS00862">
    <property type="entry name" value="OX2_COVAL_FAD"/>
    <property type="match status" value="1"/>
</dbReference>
<dbReference type="PROSITE" id="PS51387">
    <property type="entry name" value="FAD_PCMH"/>
    <property type="match status" value="1"/>
</dbReference>
<evidence type="ECO:0000313" key="8">
    <source>
        <dbReference type="Proteomes" id="UP000634229"/>
    </source>
</evidence>
<dbReference type="EMBL" id="JAERRF010000010">
    <property type="protein sequence ID" value="MBL1098662.1"/>
    <property type="molecule type" value="Genomic_DNA"/>
</dbReference>
<keyword evidence="8" id="KW-1185">Reference proteome</keyword>
<evidence type="ECO:0000256" key="5">
    <source>
        <dbReference type="ARBA" id="ARBA00023002"/>
    </source>
</evidence>
<dbReference type="Gene3D" id="3.40.462.20">
    <property type="match status" value="1"/>
</dbReference>
<evidence type="ECO:0000313" key="7">
    <source>
        <dbReference type="EMBL" id="MBL1098662.1"/>
    </source>
</evidence>
<dbReference type="Pfam" id="PF01565">
    <property type="entry name" value="FAD_binding_4"/>
    <property type="match status" value="1"/>
</dbReference>
<evidence type="ECO:0000256" key="1">
    <source>
        <dbReference type="ARBA" id="ARBA00001974"/>
    </source>
</evidence>
<dbReference type="SUPFAM" id="SSF56176">
    <property type="entry name" value="FAD-binding/transporter-associated domain-like"/>
    <property type="match status" value="1"/>
</dbReference>
<evidence type="ECO:0000256" key="3">
    <source>
        <dbReference type="ARBA" id="ARBA00022630"/>
    </source>
</evidence>
<comment type="caution">
    <text evidence="7">The sequence shown here is derived from an EMBL/GenBank/DDBJ whole genome shotgun (WGS) entry which is preliminary data.</text>
</comment>
<dbReference type="Gene3D" id="3.30.465.10">
    <property type="match status" value="1"/>
</dbReference>
<reference evidence="7 8" key="1">
    <citation type="submission" date="2021-01" db="EMBL/GenBank/DDBJ databases">
        <title>WGS of actinomycetes isolated from Thailand.</title>
        <authorList>
            <person name="Thawai C."/>
        </authorList>
    </citation>
    <scope>NUCLEOTIDE SEQUENCE [LARGE SCALE GENOMIC DNA]</scope>
    <source>
        <strain evidence="7 8">CA1R205</strain>
    </source>
</reference>
<accession>A0ABS1NFD1</accession>
<dbReference type="InterPro" id="IPR006094">
    <property type="entry name" value="Oxid_FAD_bind_N"/>
</dbReference>
<dbReference type="PANTHER" id="PTHR42973:SF39">
    <property type="entry name" value="FAD-BINDING PCMH-TYPE DOMAIN-CONTAINING PROTEIN"/>
    <property type="match status" value="1"/>
</dbReference>
<dbReference type="InterPro" id="IPR016167">
    <property type="entry name" value="FAD-bd_PCMH_sub1"/>
</dbReference>
<dbReference type="InterPro" id="IPR016166">
    <property type="entry name" value="FAD-bd_PCMH"/>
</dbReference>
<dbReference type="InterPro" id="IPR006093">
    <property type="entry name" value="Oxy_OxRdtase_FAD_BS"/>
</dbReference>
<evidence type="ECO:0000256" key="4">
    <source>
        <dbReference type="ARBA" id="ARBA00022827"/>
    </source>
</evidence>
<comment type="similarity">
    <text evidence="2">Belongs to the oxygen-dependent FAD-linked oxidoreductase family.</text>
</comment>
<feature type="domain" description="FAD-binding PCMH-type" evidence="6">
    <location>
        <begin position="34"/>
        <end position="207"/>
    </location>
</feature>
<gene>
    <name evidence="7" type="ORF">JK363_18745</name>
</gene>
<dbReference type="Gene3D" id="3.30.43.10">
    <property type="entry name" value="Uridine Diphospho-n-acetylenolpyruvylglucosamine Reductase, domain 2"/>
    <property type="match status" value="1"/>
</dbReference>
<name>A0ABS1NFD1_9ACTN</name>
<evidence type="ECO:0000259" key="6">
    <source>
        <dbReference type="PROSITE" id="PS51387"/>
    </source>
</evidence>
<proteinExistence type="inferred from homology"/>
<dbReference type="Proteomes" id="UP000634229">
    <property type="component" value="Unassembled WGS sequence"/>
</dbReference>
<dbReference type="RefSeq" id="WP_201876085.1">
    <property type="nucleotide sequence ID" value="NZ_JAERRF010000010.1"/>
</dbReference>
<dbReference type="InterPro" id="IPR036318">
    <property type="entry name" value="FAD-bd_PCMH-like_sf"/>
</dbReference>
<dbReference type="InterPro" id="IPR016164">
    <property type="entry name" value="FAD-linked_Oxase-like_C"/>
</dbReference>